<proteinExistence type="predicted"/>
<sequence length="106" mass="11033">MLWDSAPSTSLLSLCSPSESHTFSLAAFEDRLAVLFPHLPSGVSSAPSVAFPFPFPADLVLPAPSQPPSSAAPPPPPVEVPTDTKGGGSKRIFTEAVCNYNAVDIQ</sequence>
<reference evidence="1" key="1">
    <citation type="journal article" date="2021" name="New Phytol.">
        <title>Evolutionary innovations through gain and loss of genes in the ectomycorrhizal Boletales.</title>
        <authorList>
            <person name="Wu G."/>
            <person name="Miyauchi S."/>
            <person name="Morin E."/>
            <person name="Kuo A."/>
            <person name="Drula E."/>
            <person name="Varga T."/>
            <person name="Kohler A."/>
            <person name="Feng B."/>
            <person name="Cao Y."/>
            <person name="Lipzen A."/>
            <person name="Daum C."/>
            <person name="Hundley H."/>
            <person name="Pangilinan J."/>
            <person name="Johnson J."/>
            <person name="Barry K."/>
            <person name="LaButti K."/>
            <person name="Ng V."/>
            <person name="Ahrendt S."/>
            <person name="Min B."/>
            <person name="Choi I.G."/>
            <person name="Park H."/>
            <person name="Plett J.M."/>
            <person name="Magnuson J."/>
            <person name="Spatafora J.W."/>
            <person name="Nagy L.G."/>
            <person name="Henrissat B."/>
            <person name="Grigoriev I.V."/>
            <person name="Yang Z.L."/>
            <person name="Xu J."/>
            <person name="Martin F.M."/>
        </authorList>
    </citation>
    <scope>NUCLEOTIDE SEQUENCE</scope>
    <source>
        <strain evidence="1">KUC20120723A-06</strain>
    </source>
</reference>
<accession>A0ACB8B1I5</accession>
<protein>
    <submittedName>
        <fullName evidence="1">Uncharacterized protein</fullName>
    </submittedName>
</protein>
<comment type="caution">
    <text evidence="1">The sequence shown here is derived from an EMBL/GenBank/DDBJ whole genome shotgun (WGS) entry which is preliminary data.</text>
</comment>
<gene>
    <name evidence="1" type="ORF">BV22DRAFT_1133661</name>
</gene>
<evidence type="ECO:0000313" key="1">
    <source>
        <dbReference type="EMBL" id="KAH7919686.1"/>
    </source>
</evidence>
<name>A0ACB8B1I5_9AGAM</name>
<keyword evidence="2" id="KW-1185">Reference proteome</keyword>
<dbReference type="EMBL" id="MU266639">
    <property type="protein sequence ID" value="KAH7919686.1"/>
    <property type="molecule type" value="Genomic_DNA"/>
</dbReference>
<dbReference type="Proteomes" id="UP000790709">
    <property type="component" value="Unassembled WGS sequence"/>
</dbReference>
<organism evidence="1 2">
    <name type="scientific">Leucogyrophana mollusca</name>
    <dbReference type="NCBI Taxonomy" id="85980"/>
    <lineage>
        <taxon>Eukaryota</taxon>
        <taxon>Fungi</taxon>
        <taxon>Dikarya</taxon>
        <taxon>Basidiomycota</taxon>
        <taxon>Agaricomycotina</taxon>
        <taxon>Agaricomycetes</taxon>
        <taxon>Agaricomycetidae</taxon>
        <taxon>Boletales</taxon>
        <taxon>Boletales incertae sedis</taxon>
        <taxon>Leucogyrophana</taxon>
    </lineage>
</organism>
<evidence type="ECO:0000313" key="2">
    <source>
        <dbReference type="Proteomes" id="UP000790709"/>
    </source>
</evidence>